<dbReference type="Proteomes" id="UP001412067">
    <property type="component" value="Unassembled WGS sequence"/>
</dbReference>
<feature type="compositionally biased region" description="Polar residues" evidence="1">
    <location>
        <begin position="8"/>
        <end position="29"/>
    </location>
</feature>
<organism evidence="2 3">
    <name type="scientific">Platanthera guangdongensis</name>
    <dbReference type="NCBI Taxonomy" id="2320717"/>
    <lineage>
        <taxon>Eukaryota</taxon>
        <taxon>Viridiplantae</taxon>
        <taxon>Streptophyta</taxon>
        <taxon>Embryophyta</taxon>
        <taxon>Tracheophyta</taxon>
        <taxon>Spermatophyta</taxon>
        <taxon>Magnoliopsida</taxon>
        <taxon>Liliopsida</taxon>
        <taxon>Asparagales</taxon>
        <taxon>Orchidaceae</taxon>
        <taxon>Orchidoideae</taxon>
        <taxon>Orchideae</taxon>
        <taxon>Orchidinae</taxon>
        <taxon>Platanthera</taxon>
    </lineage>
</organism>
<accession>A0ABR2N4F9</accession>
<sequence length="137" mass="15561">MEPLLYNPSLNSRKQPQNPLTSTSINRRNIPSSHLRQSLHSPYHFLQFQFSGDQQKHLRPPPVTLSSHLPHQSVPLVVTAGSWMLSQNLAAIYAYFVAMAPRSLSGNRDIRLPRSEFFPVKSSERLLRKATTPSFVI</sequence>
<evidence type="ECO:0000313" key="3">
    <source>
        <dbReference type="Proteomes" id="UP001412067"/>
    </source>
</evidence>
<keyword evidence="3" id="KW-1185">Reference proteome</keyword>
<comment type="caution">
    <text evidence="2">The sequence shown here is derived from an EMBL/GenBank/DDBJ whole genome shotgun (WGS) entry which is preliminary data.</text>
</comment>
<reference evidence="2 3" key="1">
    <citation type="journal article" date="2022" name="Nat. Plants">
        <title>Genomes of leafy and leafless Platanthera orchids illuminate the evolution of mycoheterotrophy.</title>
        <authorList>
            <person name="Li M.H."/>
            <person name="Liu K.W."/>
            <person name="Li Z."/>
            <person name="Lu H.C."/>
            <person name="Ye Q.L."/>
            <person name="Zhang D."/>
            <person name="Wang J.Y."/>
            <person name="Li Y.F."/>
            <person name="Zhong Z.M."/>
            <person name="Liu X."/>
            <person name="Yu X."/>
            <person name="Liu D.K."/>
            <person name="Tu X.D."/>
            <person name="Liu B."/>
            <person name="Hao Y."/>
            <person name="Liao X.Y."/>
            <person name="Jiang Y.T."/>
            <person name="Sun W.H."/>
            <person name="Chen J."/>
            <person name="Chen Y.Q."/>
            <person name="Ai Y."/>
            <person name="Zhai J.W."/>
            <person name="Wu S.S."/>
            <person name="Zhou Z."/>
            <person name="Hsiao Y.Y."/>
            <person name="Wu W.L."/>
            <person name="Chen Y.Y."/>
            <person name="Lin Y.F."/>
            <person name="Hsu J.L."/>
            <person name="Li C.Y."/>
            <person name="Wang Z.W."/>
            <person name="Zhao X."/>
            <person name="Zhong W.Y."/>
            <person name="Ma X.K."/>
            <person name="Ma L."/>
            <person name="Huang J."/>
            <person name="Chen G.Z."/>
            <person name="Huang M.Z."/>
            <person name="Huang L."/>
            <person name="Peng D.H."/>
            <person name="Luo Y.B."/>
            <person name="Zou S.Q."/>
            <person name="Chen S.P."/>
            <person name="Lan S."/>
            <person name="Tsai W.C."/>
            <person name="Van de Peer Y."/>
            <person name="Liu Z.J."/>
        </authorList>
    </citation>
    <scope>NUCLEOTIDE SEQUENCE [LARGE SCALE GENOMIC DNA]</scope>
    <source>
        <strain evidence="2">Lor288</strain>
    </source>
</reference>
<dbReference type="EMBL" id="JBBWWR010000001">
    <property type="protein sequence ID" value="KAK8970997.1"/>
    <property type="molecule type" value="Genomic_DNA"/>
</dbReference>
<name>A0ABR2N4F9_9ASPA</name>
<feature type="region of interest" description="Disordered" evidence="1">
    <location>
        <begin position="1"/>
        <end position="29"/>
    </location>
</feature>
<evidence type="ECO:0000313" key="2">
    <source>
        <dbReference type="EMBL" id="KAK8970997.1"/>
    </source>
</evidence>
<gene>
    <name evidence="2" type="ORF">KSP40_PGU006945</name>
</gene>
<protein>
    <submittedName>
        <fullName evidence="2">Uncharacterized protein</fullName>
    </submittedName>
</protein>
<evidence type="ECO:0000256" key="1">
    <source>
        <dbReference type="SAM" id="MobiDB-lite"/>
    </source>
</evidence>
<proteinExistence type="predicted"/>